<sequence>MLPKLVLLAGWVFSTVAARLTFTNSNWNVEQGTPFTLHYEGCDDGCTIALMTGASDNLRVAKVITSLWLAIAASATGDSFTFTLNRLDAGTYAFRITNGEDISYSLQFELDGDSNSSASETAASSETPAQSTTTLETSTSTSASTASSSSITGSASSADSKDTVTSSSSGTSSTLSTAAQATTTAPSPPKHGLSAGAIAGIVVGVVAVILIVLGALFFWMRRRKQKAAKGSTSNTDPRDSQPQIAELEQPKNIDIVVTPATPAEMRGSTPPPPAAELAGQGRLPELPTTEKATEKELEGDLAAIVPELRGEEKRTEKELEGDVVRTVPELQGEDKALPAELPGETARKDDGEQQKQSSVLPPTELLSSTEEPQRKETETPSAAQTQADTPASQLPKPSSEAGSTPVTETISPVSPVSDEASHAMLMEQYAQLEARRQRILELKTIEEEQAALRARLSKMQGGNGIE</sequence>
<proteinExistence type="predicted"/>
<comment type="caution">
    <text evidence="1">The sequence shown here is derived from an EMBL/GenBank/DDBJ whole genome shotgun (WGS) entry which is preliminary data.</text>
</comment>
<dbReference type="EMBL" id="CM046513">
    <property type="protein sequence ID" value="KAI8652886.1"/>
    <property type="molecule type" value="Genomic_DNA"/>
</dbReference>
<accession>A0ACC0QFV3</accession>
<keyword evidence="2" id="KW-1185">Reference proteome</keyword>
<reference evidence="1" key="1">
    <citation type="submission" date="2022-06" db="EMBL/GenBank/DDBJ databases">
        <title>Fusarium solani species complex genomes reveal bases of compartmentalisation and animal pathogenesis.</title>
        <authorList>
            <person name="Tsai I.J."/>
        </authorList>
    </citation>
    <scope>NUCLEOTIDE SEQUENCE</scope>
    <source>
        <strain evidence="1">Fu6.1</strain>
    </source>
</reference>
<name>A0ACC0QFV3_9HYPO</name>
<organism evidence="1 2">
    <name type="scientific">Fusarium keratoplasticum</name>
    <dbReference type="NCBI Taxonomy" id="1328300"/>
    <lineage>
        <taxon>Eukaryota</taxon>
        <taxon>Fungi</taxon>
        <taxon>Dikarya</taxon>
        <taxon>Ascomycota</taxon>
        <taxon>Pezizomycotina</taxon>
        <taxon>Sordariomycetes</taxon>
        <taxon>Hypocreomycetidae</taxon>
        <taxon>Hypocreales</taxon>
        <taxon>Nectriaceae</taxon>
        <taxon>Fusarium</taxon>
        <taxon>Fusarium solani species complex</taxon>
    </lineage>
</organism>
<evidence type="ECO:0000313" key="1">
    <source>
        <dbReference type="EMBL" id="KAI8652886.1"/>
    </source>
</evidence>
<evidence type="ECO:0000313" key="2">
    <source>
        <dbReference type="Proteomes" id="UP001065298"/>
    </source>
</evidence>
<protein>
    <submittedName>
        <fullName evidence="1">GPI-anchored domain-containing protein</fullName>
    </submittedName>
</protein>
<gene>
    <name evidence="1" type="ORF">NCS57_01354300</name>
</gene>
<dbReference type="Proteomes" id="UP001065298">
    <property type="component" value="Chromosome 11"/>
</dbReference>